<dbReference type="CDD" id="cd08551">
    <property type="entry name" value="Fe-ADH"/>
    <property type="match status" value="1"/>
</dbReference>
<dbReference type="InterPro" id="IPR039697">
    <property type="entry name" value="Alcohol_dehydrogenase_Fe"/>
</dbReference>
<sequence>MNNLFKQAESLLSAWKGESYTFGWDILDRIGPAVSRYGTNALLVCNTTYLKPVADAVSRSLAASGVSLAGNLIVPEAGPNAPREDVYRIESYILHHKPDCIIAVGGGSAIDACKAANILACLGRDCDADIEAYFGTGLVSDALRKTGNTLLPLIAVQTSASSGSHLTKYSNVTDMVTGQKKLIVDDAIIPAAALFDYAVTASMPAAVTIDGALDAIAHCFEVFAGADETKFDLAASIADCAVALTVEYAPRILKNPNDAEARTAIGMATDLGGYAIMVGGTNGAHLTSFSLVNLTSHGKACGIMNPYYAVFFSPAIEKQLRRIGGIFSDAGYITEDLKGLSGKALGIAVARGMINFGKAIGAPVTLGELPGFSEDYIVKALDAAKNPQLEMKLKNMPVPLTPSLVDEYMAPILCAAVSGDFSVIRIMQDM</sequence>
<dbReference type="InterPro" id="IPR018211">
    <property type="entry name" value="ADH_Fe_CS"/>
</dbReference>
<evidence type="ECO:0000259" key="2">
    <source>
        <dbReference type="Pfam" id="PF00465"/>
    </source>
</evidence>
<dbReference type="KEGG" id="bhc:JFL75_18440"/>
<organism evidence="4 5">
    <name type="scientific">Breznakiella homolactica</name>
    <dbReference type="NCBI Taxonomy" id="2798577"/>
    <lineage>
        <taxon>Bacteria</taxon>
        <taxon>Pseudomonadati</taxon>
        <taxon>Spirochaetota</taxon>
        <taxon>Spirochaetia</taxon>
        <taxon>Spirochaetales</taxon>
        <taxon>Breznakiellaceae</taxon>
        <taxon>Breznakiella</taxon>
    </lineage>
</organism>
<feature type="domain" description="Fe-containing alcohol dehydrogenase-like C-terminal" evidence="3">
    <location>
        <begin position="208"/>
        <end position="369"/>
    </location>
</feature>
<dbReference type="GO" id="GO:0046872">
    <property type="term" value="F:metal ion binding"/>
    <property type="evidence" value="ECO:0007669"/>
    <property type="project" value="InterPro"/>
</dbReference>
<dbReference type="Pfam" id="PF25137">
    <property type="entry name" value="ADH_Fe_C"/>
    <property type="match status" value="1"/>
</dbReference>
<dbReference type="Gene3D" id="3.40.50.1970">
    <property type="match status" value="1"/>
</dbReference>
<dbReference type="Proteomes" id="UP000595917">
    <property type="component" value="Chromosome"/>
</dbReference>
<feature type="domain" description="Alcohol dehydrogenase iron-type/glycerol dehydrogenase GldA" evidence="2">
    <location>
        <begin position="19"/>
        <end position="196"/>
    </location>
</feature>
<proteinExistence type="predicted"/>
<dbReference type="Gene3D" id="1.20.1090.10">
    <property type="entry name" value="Dehydroquinate synthase-like - alpha domain"/>
    <property type="match status" value="1"/>
</dbReference>
<gene>
    <name evidence="4" type="ORF">JFL75_18440</name>
</gene>
<keyword evidence="5" id="KW-1185">Reference proteome</keyword>
<keyword evidence="1" id="KW-0560">Oxidoreductase</keyword>
<dbReference type="GO" id="GO:0004022">
    <property type="term" value="F:alcohol dehydrogenase (NAD+) activity"/>
    <property type="evidence" value="ECO:0007669"/>
    <property type="project" value="TreeGrafter"/>
</dbReference>
<reference evidence="4" key="1">
    <citation type="submission" date="2021-01" db="EMBL/GenBank/DDBJ databases">
        <title>Description of Breznakiella homolactica.</title>
        <authorList>
            <person name="Song Y."/>
            <person name="Brune A."/>
        </authorList>
    </citation>
    <scope>NUCLEOTIDE SEQUENCE</scope>
    <source>
        <strain evidence="4">RmG30</strain>
    </source>
</reference>
<dbReference type="RefSeq" id="WP_215626191.1">
    <property type="nucleotide sequence ID" value="NZ_CP067089.2"/>
</dbReference>
<evidence type="ECO:0000259" key="3">
    <source>
        <dbReference type="Pfam" id="PF25137"/>
    </source>
</evidence>
<dbReference type="Pfam" id="PF00465">
    <property type="entry name" value="Fe-ADH"/>
    <property type="match status" value="1"/>
</dbReference>
<evidence type="ECO:0000313" key="5">
    <source>
        <dbReference type="Proteomes" id="UP000595917"/>
    </source>
</evidence>
<dbReference type="PANTHER" id="PTHR11496:SF103">
    <property type="entry name" value="DEHYDROGENASE, PUTATIVE-RELATED"/>
    <property type="match status" value="1"/>
</dbReference>
<dbReference type="AlphaFoldDB" id="A0A7T8BAD2"/>
<dbReference type="EMBL" id="CP067089">
    <property type="protein sequence ID" value="QQO08885.1"/>
    <property type="molecule type" value="Genomic_DNA"/>
</dbReference>
<accession>A0A7T8BAD2</accession>
<dbReference type="PANTHER" id="PTHR11496">
    <property type="entry name" value="ALCOHOL DEHYDROGENASE"/>
    <property type="match status" value="1"/>
</dbReference>
<evidence type="ECO:0000256" key="1">
    <source>
        <dbReference type="ARBA" id="ARBA00023002"/>
    </source>
</evidence>
<protein>
    <submittedName>
        <fullName evidence="4">Iron-containing alcohol dehydrogenase</fullName>
    </submittedName>
</protein>
<dbReference type="InterPro" id="IPR056798">
    <property type="entry name" value="ADH_Fe_C"/>
</dbReference>
<dbReference type="PROSITE" id="PS00913">
    <property type="entry name" value="ADH_IRON_1"/>
    <property type="match status" value="1"/>
</dbReference>
<evidence type="ECO:0000313" key="4">
    <source>
        <dbReference type="EMBL" id="QQO08885.1"/>
    </source>
</evidence>
<dbReference type="InterPro" id="IPR001670">
    <property type="entry name" value="ADH_Fe/GldA"/>
</dbReference>
<name>A0A7T8BAD2_9SPIR</name>
<dbReference type="SUPFAM" id="SSF56796">
    <property type="entry name" value="Dehydroquinate synthase-like"/>
    <property type="match status" value="1"/>
</dbReference>